<dbReference type="RefSeq" id="WP_219041689.1">
    <property type="nucleotide sequence ID" value="NZ_JAHWDQ010000001.1"/>
</dbReference>
<organism evidence="3 4">
    <name type="scientific">Zhongshania aquimaris</name>
    <dbReference type="NCBI Taxonomy" id="2857107"/>
    <lineage>
        <taxon>Bacteria</taxon>
        <taxon>Pseudomonadati</taxon>
        <taxon>Pseudomonadota</taxon>
        <taxon>Gammaproteobacteria</taxon>
        <taxon>Cellvibrionales</taxon>
        <taxon>Spongiibacteraceae</taxon>
        <taxon>Zhongshania</taxon>
    </lineage>
</organism>
<accession>A0ABS6VNX8</accession>
<evidence type="ECO:0000259" key="2">
    <source>
        <dbReference type="SMART" id="SM00858"/>
    </source>
</evidence>
<feature type="domain" description="SAF" evidence="2">
    <location>
        <begin position="48"/>
        <end position="112"/>
    </location>
</feature>
<dbReference type="CDD" id="cd11614">
    <property type="entry name" value="SAF_CpaB_FlgA_like"/>
    <property type="match status" value="1"/>
</dbReference>
<comment type="caution">
    <text evidence="3">The sequence shown here is derived from an EMBL/GenBank/DDBJ whole genome shotgun (WGS) entry which is preliminary data.</text>
</comment>
<gene>
    <name evidence="3" type="primary">cpaB</name>
    <name evidence="3" type="ORF">KXJ70_01485</name>
</gene>
<protein>
    <submittedName>
        <fullName evidence="3">Flp pilus assembly protein CpaB</fullName>
    </submittedName>
</protein>
<evidence type="ECO:0000313" key="4">
    <source>
        <dbReference type="Proteomes" id="UP001166291"/>
    </source>
</evidence>
<keyword evidence="1" id="KW-0812">Transmembrane</keyword>
<dbReference type="EMBL" id="JAHWDQ010000001">
    <property type="protein sequence ID" value="MBW2939431.1"/>
    <property type="molecule type" value="Genomic_DNA"/>
</dbReference>
<dbReference type="Proteomes" id="UP001166291">
    <property type="component" value="Unassembled WGS sequence"/>
</dbReference>
<dbReference type="Pfam" id="PF16976">
    <property type="entry name" value="RcpC"/>
    <property type="match status" value="1"/>
</dbReference>
<evidence type="ECO:0000256" key="1">
    <source>
        <dbReference type="SAM" id="Phobius"/>
    </source>
</evidence>
<dbReference type="SMART" id="SM00858">
    <property type="entry name" value="SAF"/>
    <property type="match status" value="1"/>
</dbReference>
<dbReference type="InterPro" id="IPR031571">
    <property type="entry name" value="RcpC_dom"/>
</dbReference>
<dbReference type="InterPro" id="IPR017592">
    <property type="entry name" value="Pilus_assmbl_Flp-typ_CpaB"/>
</dbReference>
<dbReference type="NCBIfam" id="TIGR03177">
    <property type="entry name" value="pilus_cpaB"/>
    <property type="match status" value="1"/>
</dbReference>
<dbReference type="InterPro" id="IPR013974">
    <property type="entry name" value="SAF"/>
</dbReference>
<sequence>MSIAKYRYPIALILALCCAVAAFFLTRYYFEVREKGLREKIRSEARLVDVVVAKIDLPVGARVDLDTMMIKSIPSEYVPDGVIYPTSYPDVEEKYLSAPMSKGKPLLRYMVEGVSRIDKFSDLLAFGERAVTLEVDGVSSIAHMLEAGDYIDLGVIKNKGAAFELILDRVRVLSTGNFSVADPKVRGMYKNAQYSTVTLGVAGEYVQSIYEAQIKYQLVFLLRNDKDVKSATYNISPTGSGAVTVYAGTSAEGVINTYQDFVLVTSTEREPGAAVRNAKGRLVKVLSGDQLVDQARQESGNDLAEMHE</sequence>
<evidence type="ECO:0000313" key="3">
    <source>
        <dbReference type="EMBL" id="MBW2939431.1"/>
    </source>
</evidence>
<reference evidence="3" key="1">
    <citation type="submission" date="2021-07" db="EMBL/GenBank/DDBJ databases">
        <title>Zhongshania sp. CAU 1632 isolated from seawater.</title>
        <authorList>
            <person name="Kim W."/>
        </authorList>
    </citation>
    <scope>NUCLEOTIDE SEQUENCE</scope>
    <source>
        <strain evidence="3">CAU 1632</strain>
    </source>
</reference>
<keyword evidence="4" id="KW-1185">Reference proteome</keyword>
<feature type="transmembrane region" description="Helical" evidence="1">
    <location>
        <begin position="6"/>
        <end position="30"/>
    </location>
</feature>
<keyword evidence="1" id="KW-1133">Transmembrane helix</keyword>
<name>A0ABS6VNX8_9GAMM</name>
<proteinExistence type="predicted"/>
<keyword evidence="1" id="KW-0472">Membrane</keyword>